<dbReference type="InterPro" id="IPR044691">
    <property type="entry name" value="DCC1_Trx"/>
</dbReference>
<dbReference type="PANTHER" id="PTHR34290:SF2">
    <property type="entry name" value="OS04G0668800 PROTEIN"/>
    <property type="match status" value="1"/>
</dbReference>
<dbReference type="EMBL" id="CAJNNV010011283">
    <property type="protein sequence ID" value="CAE8599591.1"/>
    <property type="molecule type" value="Genomic_DNA"/>
</dbReference>
<name>A0A813JWZ9_POLGL</name>
<dbReference type="PANTHER" id="PTHR34290">
    <property type="entry name" value="SI:CH73-390P7.2"/>
    <property type="match status" value="1"/>
</dbReference>
<accession>A0A813JWZ9</accession>
<feature type="signal peptide" evidence="2">
    <location>
        <begin position="1"/>
        <end position="17"/>
    </location>
</feature>
<keyword evidence="2" id="KW-0732">Signal</keyword>
<evidence type="ECO:0000313" key="5">
    <source>
        <dbReference type="EMBL" id="CAE8688653.1"/>
    </source>
</evidence>
<evidence type="ECO:0000313" key="4">
    <source>
        <dbReference type="EMBL" id="CAE8679045.1"/>
    </source>
</evidence>
<keyword evidence="7" id="KW-1185">Reference proteome</keyword>
<sequence>MAKGMLAVLFSMAATLACRGQRAPLRTRRVRVQLRSLTNNDNNNSSNDNTRDQSSQALPAWPQYAVTVLFDGACSVCLWEINMLKTRQKEVGDSSINFVDIASKAYQPERWQGIDTVRAAGIEGKGIHGILPSGEVVYGIPVFRQLYSALGWGWLFAAHDVPGFREIMEFGYYLFAVNRLRVTGRGQEDAEIRQVLAKSDRESGSS</sequence>
<evidence type="ECO:0000313" key="6">
    <source>
        <dbReference type="Proteomes" id="UP000626109"/>
    </source>
</evidence>
<evidence type="ECO:0008006" key="8">
    <source>
        <dbReference type="Google" id="ProtNLM"/>
    </source>
</evidence>
<evidence type="ECO:0000256" key="1">
    <source>
        <dbReference type="SAM" id="MobiDB-lite"/>
    </source>
</evidence>
<dbReference type="AlphaFoldDB" id="A0A813JWZ9"/>
<proteinExistence type="predicted"/>
<gene>
    <name evidence="3" type="ORF">PGLA1383_LOCUS17937</name>
    <name evidence="4" type="ORF">PGLA2088_LOCUS21148</name>
    <name evidence="5" type="ORF">PGLA2088_LOCUS26033</name>
</gene>
<evidence type="ECO:0000313" key="7">
    <source>
        <dbReference type="Proteomes" id="UP000654075"/>
    </source>
</evidence>
<dbReference type="OrthoDB" id="441708at2759"/>
<dbReference type="EMBL" id="CAJNNW010026931">
    <property type="protein sequence ID" value="CAE8688653.1"/>
    <property type="molecule type" value="Genomic_DNA"/>
</dbReference>
<protein>
    <recommendedName>
        <fullName evidence="8">Thiol-disulfide oxidoreductase DCC</fullName>
    </recommendedName>
</protein>
<reference evidence="5" key="1">
    <citation type="submission" date="2021-02" db="EMBL/GenBank/DDBJ databases">
        <authorList>
            <person name="Dougan E. K."/>
            <person name="Rhodes N."/>
            <person name="Thang M."/>
            <person name="Chan C."/>
        </authorList>
    </citation>
    <scope>NUCLEOTIDE SEQUENCE</scope>
</reference>
<dbReference type="InterPro" id="IPR007263">
    <property type="entry name" value="DCC1-like"/>
</dbReference>
<feature type="region of interest" description="Disordered" evidence="1">
    <location>
        <begin position="35"/>
        <end position="54"/>
    </location>
</feature>
<evidence type="ECO:0000256" key="2">
    <source>
        <dbReference type="SAM" id="SignalP"/>
    </source>
</evidence>
<dbReference type="GO" id="GO:0015035">
    <property type="term" value="F:protein-disulfide reductase activity"/>
    <property type="evidence" value="ECO:0007669"/>
    <property type="project" value="InterPro"/>
</dbReference>
<feature type="chain" id="PRO_5036222227" description="Thiol-disulfide oxidoreductase DCC" evidence="2">
    <location>
        <begin position="18"/>
        <end position="206"/>
    </location>
</feature>
<dbReference type="Proteomes" id="UP000626109">
    <property type="component" value="Unassembled WGS sequence"/>
</dbReference>
<organism evidence="5 6">
    <name type="scientific">Polarella glacialis</name>
    <name type="common">Dinoflagellate</name>
    <dbReference type="NCBI Taxonomy" id="89957"/>
    <lineage>
        <taxon>Eukaryota</taxon>
        <taxon>Sar</taxon>
        <taxon>Alveolata</taxon>
        <taxon>Dinophyceae</taxon>
        <taxon>Suessiales</taxon>
        <taxon>Suessiaceae</taxon>
        <taxon>Polarella</taxon>
    </lineage>
</organism>
<dbReference type="PROSITE" id="PS51257">
    <property type="entry name" value="PROKAR_LIPOPROTEIN"/>
    <property type="match status" value="1"/>
</dbReference>
<comment type="caution">
    <text evidence="5">The sequence shown here is derived from an EMBL/GenBank/DDBJ whole genome shotgun (WGS) entry which is preliminary data.</text>
</comment>
<dbReference type="EMBL" id="CAJNNW010025733">
    <property type="protein sequence ID" value="CAE8679045.1"/>
    <property type="molecule type" value="Genomic_DNA"/>
</dbReference>
<evidence type="ECO:0000313" key="3">
    <source>
        <dbReference type="EMBL" id="CAE8599591.1"/>
    </source>
</evidence>
<dbReference type="Proteomes" id="UP000654075">
    <property type="component" value="Unassembled WGS sequence"/>
</dbReference>
<dbReference type="Pfam" id="PF04134">
    <property type="entry name" value="DCC1-like"/>
    <property type="match status" value="1"/>
</dbReference>